<proteinExistence type="inferred from homology"/>
<keyword evidence="2" id="KW-0378">Hydrolase</keyword>
<name>X0UC11_9ZZZZ</name>
<comment type="caution">
    <text evidence="4">The sequence shown here is derived from an EMBL/GenBank/DDBJ whole genome shotgun (WGS) entry which is preliminary data.</text>
</comment>
<dbReference type="PANTHER" id="PTHR42693:SF53">
    <property type="entry name" value="ENDO-4-O-SULFATASE"/>
    <property type="match status" value="1"/>
</dbReference>
<dbReference type="InterPro" id="IPR000917">
    <property type="entry name" value="Sulfatase_N"/>
</dbReference>
<feature type="non-terminal residue" evidence="4">
    <location>
        <position position="1"/>
    </location>
</feature>
<dbReference type="Gene3D" id="3.40.720.10">
    <property type="entry name" value="Alkaline Phosphatase, subunit A"/>
    <property type="match status" value="1"/>
</dbReference>
<gene>
    <name evidence="4" type="ORF">S01H1_34367</name>
</gene>
<dbReference type="SUPFAM" id="SSF53649">
    <property type="entry name" value="Alkaline phosphatase-like"/>
    <property type="match status" value="1"/>
</dbReference>
<evidence type="ECO:0000313" key="4">
    <source>
        <dbReference type="EMBL" id="GAG03110.1"/>
    </source>
</evidence>
<dbReference type="EMBL" id="BARS01021394">
    <property type="protein sequence ID" value="GAG03110.1"/>
    <property type="molecule type" value="Genomic_DNA"/>
</dbReference>
<comment type="similarity">
    <text evidence="1">Belongs to the sulfatase family.</text>
</comment>
<dbReference type="InterPro" id="IPR050738">
    <property type="entry name" value="Sulfatase"/>
</dbReference>
<feature type="domain" description="Sulfatase N-terminal" evidence="3">
    <location>
        <begin position="8"/>
        <end position="236"/>
    </location>
</feature>
<organism evidence="4">
    <name type="scientific">marine sediment metagenome</name>
    <dbReference type="NCBI Taxonomy" id="412755"/>
    <lineage>
        <taxon>unclassified sequences</taxon>
        <taxon>metagenomes</taxon>
        <taxon>ecological metagenomes</taxon>
    </lineage>
</organism>
<dbReference type="GO" id="GO:0004065">
    <property type="term" value="F:arylsulfatase activity"/>
    <property type="evidence" value="ECO:0007669"/>
    <property type="project" value="TreeGrafter"/>
</dbReference>
<evidence type="ECO:0000259" key="3">
    <source>
        <dbReference type="Pfam" id="PF00884"/>
    </source>
</evidence>
<evidence type="ECO:0000256" key="1">
    <source>
        <dbReference type="ARBA" id="ARBA00008779"/>
    </source>
</evidence>
<evidence type="ECO:0000256" key="2">
    <source>
        <dbReference type="ARBA" id="ARBA00022801"/>
    </source>
</evidence>
<protein>
    <recommendedName>
        <fullName evidence="3">Sulfatase N-terminal domain-containing protein</fullName>
    </recommendedName>
</protein>
<dbReference type="InterPro" id="IPR017850">
    <property type="entry name" value="Alkaline_phosphatase_core_sf"/>
</dbReference>
<dbReference type="Pfam" id="PF00884">
    <property type="entry name" value="Sulfatase"/>
    <property type="match status" value="1"/>
</dbReference>
<feature type="non-terminal residue" evidence="4">
    <location>
        <position position="272"/>
    </location>
</feature>
<dbReference type="PANTHER" id="PTHR42693">
    <property type="entry name" value="ARYLSULFATASE FAMILY MEMBER"/>
    <property type="match status" value="1"/>
</dbReference>
<dbReference type="AlphaFoldDB" id="X0UC11"/>
<sequence>KFGVLDPAQTTFAHLLRRAGYATCVVGKWQLLGGVDGPGHFGFDEYCLWQLTRRPGRYPNPGLEINGKQVDYTGGEYGPDVVSDYACDFIERHKDRPLLVYYPMILTHCPFEPTPDSPDWDPKGKGSKAYKGNAKYFGDMVTYTDKIVGKIIAKLDALGLRENTLVLFTGDNGTDKPVVSQMGDVKVVGGKGQTTDAGTRVPLIVDWPAAAEGGRVCTDLVDFSDVLPTLCEAAGVAVPGELGVDGRSFLPQVKGREGNPRKWIYCWYSRSG</sequence>
<accession>X0UC11</accession>
<reference evidence="4" key="1">
    <citation type="journal article" date="2014" name="Front. Microbiol.">
        <title>High frequency of phylogenetically diverse reductive dehalogenase-homologous genes in deep subseafloor sedimentary metagenomes.</title>
        <authorList>
            <person name="Kawai M."/>
            <person name="Futagami T."/>
            <person name="Toyoda A."/>
            <person name="Takaki Y."/>
            <person name="Nishi S."/>
            <person name="Hori S."/>
            <person name="Arai W."/>
            <person name="Tsubouchi T."/>
            <person name="Morono Y."/>
            <person name="Uchiyama I."/>
            <person name="Ito T."/>
            <person name="Fujiyama A."/>
            <person name="Inagaki F."/>
            <person name="Takami H."/>
        </authorList>
    </citation>
    <scope>NUCLEOTIDE SEQUENCE</scope>
    <source>
        <strain evidence="4">Expedition CK06-06</strain>
    </source>
</reference>